<keyword evidence="6 9" id="KW-0456">Lyase</keyword>
<feature type="active site" description="For OMPdecase activity" evidence="10">
    <location>
        <position position="75"/>
    </location>
</feature>
<feature type="active site" description="For OMPdecase activity" evidence="10">
    <location>
        <position position="73"/>
    </location>
</feature>
<proteinExistence type="inferred from homology"/>
<dbReference type="FunFam" id="3.20.20.70:FF:000015">
    <property type="entry name" value="Orotidine 5'-phosphate decarboxylase"/>
    <property type="match status" value="1"/>
</dbReference>
<reference evidence="14" key="1">
    <citation type="journal article" date="2014" name="Int. J. Syst. Evol. Microbiol.">
        <title>Complete genome sequence of Corynebacterium casei LMG S-19264T (=DSM 44701T), isolated from a smear-ripened cheese.</title>
        <authorList>
            <consortium name="US DOE Joint Genome Institute (JGI-PGF)"/>
            <person name="Walter F."/>
            <person name="Albersmeier A."/>
            <person name="Kalinowski J."/>
            <person name="Ruckert C."/>
        </authorList>
    </citation>
    <scope>NUCLEOTIDE SEQUENCE</scope>
    <source>
        <strain evidence="14">KCTC 12870</strain>
    </source>
</reference>
<evidence type="ECO:0000256" key="2">
    <source>
        <dbReference type="ARBA" id="ARBA00004861"/>
    </source>
</evidence>
<keyword evidence="4 9" id="KW-0210">Decarboxylase</keyword>
<feature type="binding site" evidence="9">
    <location>
        <begin position="73"/>
        <end position="82"/>
    </location>
    <ligand>
        <name>substrate</name>
    </ligand>
</feature>
<comment type="catalytic activity">
    <reaction evidence="7 9 12">
        <text>orotidine 5'-phosphate + H(+) = UMP + CO2</text>
        <dbReference type="Rhea" id="RHEA:11596"/>
        <dbReference type="ChEBI" id="CHEBI:15378"/>
        <dbReference type="ChEBI" id="CHEBI:16526"/>
        <dbReference type="ChEBI" id="CHEBI:57538"/>
        <dbReference type="ChEBI" id="CHEBI:57865"/>
        <dbReference type="EC" id="4.1.1.23"/>
    </reaction>
</comment>
<dbReference type="PANTHER" id="PTHR32119:SF2">
    <property type="entry name" value="OROTIDINE 5'-PHOSPHATE DECARBOXYLASE"/>
    <property type="match status" value="1"/>
</dbReference>
<dbReference type="EC" id="4.1.1.23" evidence="9"/>
<name>A0A8J3DI53_9BACT</name>
<evidence type="ECO:0000256" key="8">
    <source>
        <dbReference type="ARBA" id="ARBA00061012"/>
    </source>
</evidence>
<keyword evidence="5 9" id="KW-0665">Pyrimidine biosynthesis</keyword>
<reference evidence="14" key="2">
    <citation type="submission" date="2020-09" db="EMBL/GenBank/DDBJ databases">
        <authorList>
            <person name="Sun Q."/>
            <person name="Kim S."/>
        </authorList>
    </citation>
    <scope>NUCLEOTIDE SEQUENCE</scope>
    <source>
        <strain evidence="14">KCTC 12870</strain>
    </source>
</reference>
<dbReference type="InterPro" id="IPR014732">
    <property type="entry name" value="OMPdecase"/>
</dbReference>
<organism evidence="14 15">
    <name type="scientific">Cerasicoccus arenae</name>
    <dbReference type="NCBI Taxonomy" id="424488"/>
    <lineage>
        <taxon>Bacteria</taxon>
        <taxon>Pseudomonadati</taxon>
        <taxon>Verrucomicrobiota</taxon>
        <taxon>Opitutia</taxon>
        <taxon>Puniceicoccales</taxon>
        <taxon>Cerasicoccaceae</taxon>
        <taxon>Cerasicoccus</taxon>
    </lineage>
</organism>
<evidence type="ECO:0000256" key="6">
    <source>
        <dbReference type="ARBA" id="ARBA00023239"/>
    </source>
</evidence>
<evidence type="ECO:0000256" key="5">
    <source>
        <dbReference type="ARBA" id="ARBA00022975"/>
    </source>
</evidence>
<gene>
    <name evidence="9 14" type="primary">pyrF</name>
    <name evidence="14" type="ORF">GCM10007047_29320</name>
</gene>
<dbReference type="InterPro" id="IPR013785">
    <property type="entry name" value="Aldolase_TIM"/>
</dbReference>
<dbReference type="PANTHER" id="PTHR32119">
    <property type="entry name" value="OROTIDINE 5'-PHOSPHATE DECARBOXYLASE"/>
    <property type="match status" value="1"/>
</dbReference>
<evidence type="ECO:0000256" key="9">
    <source>
        <dbReference type="HAMAP-Rule" id="MF_01200"/>
    </source>
</evidence>
<dbReference type="InterPro" id="IPR018089">
    <property type="entry name" value="OMPdecase_AS"/>
</dbReference>
<feature type="binding site" evidence="9 11">
    <location>
        <position position="193"/>
    </location>
    <ligand>
        <name>substrate</name>
    </ligand>
</feature>
<protein>
    <recommendedName>
        <fullName evidence="9">Orotidine 5'-phosphate decarboxylase</fullName>
        <ecNumber evidence="9">4.1.1.23</ecNumber>
    </recommendedName>
    <alternativeName>
        <fullName evidence="9">OMP decarboxylase</fullName>
        <shortName evidence="9">OMPDCase</shortName>
        <shortName evidence="9">OMPdecase</shortName>
    </alternativeName>
</protein>
<evidence type="ECO:0000256" key="1">
    <source>
        <dbReference type="ARBA" id="ARBA00002356"/>
    </source>
</evidence>
<evidence type="ECO:0000313" key="14">
    <source>
        <dbReference type="EMBL" id="GHC10152.1"/>
    </source>
</evidence>
<dbReference type="GO" id="GO:0004590">
    <property type="term" value="F:orotidine-5'-phosphate decarboxylase activity"/>
    <property type="evidence" value="ECO:0007669"/>
    <property type="project" value="UniProtKB-UniRule"/>
</dbReference>
<feature type="binding site" evidence="9 11">
    <location>
        <position position="46"/>
    </location>
    <ligand>
        <name>substrate</name>
    </ligand>
</feature>
<feature type="binding site" evidence="9 11">
    <location>
        <position position="24"/>
    </location>
    <ligand>
        <name>substrate</name>
    </ligand>
</feature>
<sequence>MPESGEGVSFCRMPKSTELILALDVPDKAAAIAMLDRIGPDLKWVKIGLQLFVKEGPALLDAVAARGQSIFLDLKLHDIPNTVASAIRSLAGKPVGLLTIHAGGGREMVAAAAEAAQEALPGATVLAVTVLTSMNRATLADIGVDSETDEQVLRLARLALDGGAGGLVCSPQELRTLRNELGPDAVLVTPGIRPAGADLNDQQRVMTPADAAEQGSSYIVVGRPILKAEDPAAAVKAIQTELGA</sequence>
<evidence type="ECO:0000256" key="10">
    <source>
        <dbReference type="PIRSR" id="PIRSR614732-1"/>
    </source>
</evidence>
<dbReference type="AlphaFoldDB" id="A0A8J3DI53"/>
<dbReference type="SMART" id="SM00934">
    <property type="entry name" value="OMPdecase"/>
    <property type="match status" value="1"/>
</dbReference>
<dbReference type="InterPro" id="IPR011060">
    <property type="entry name" value="RibuloseP-bd_barrel"/>
</dbReference>
<evidence type="ECO:0000256" key="7">
    <source>
        <dbReference type="ARBA" id="ARBA00049157"/>
    </source>
</evidence>
<evidence type="ECO:0000256" key="4">
    <source>
        <dbReference type="ARBA" id="ARBA00022793"/>
    </source>
</evidence>
<accession>A0A8J3DI53</accession>
<dbReference type="Gene3D" id="3.20.20.70">
    <property type="entry name" value="Aldolase class I"/>
    <property type="match status" value="1"/>
</dbReference>
<feature type="active site" description="Proton donor" evidence="9">
    <location>
        <position position="75"/>
    </location>
</feature>
<dbReference type="GO" id="GO:0044205">
    <property type="term" value="P:'de novo' UMP biosynthetic process"/>
    <property type="evidence" value="ECO:0007669"/>
    <property type="project" value="UniProtKB-UniRule"/>
</dbReference>
<evidence type="ECO:0000313" key="15">
    <source>
        <dbReference type="Proteomes" id="UP000642829"/>
    </source>
</evidence>
<comment type="function">
    <text evidence="1 9">Catalyzes the decarboxylation of orotidine 5'-monophosphate (OMP) to uridine 5'-monophosphate (UMP).</text>
</comment>
<comment type="caution">
    <text evidence="14">The sequence shown here is derived from an EMBL/GenBank/DDBJ whole genome shotgun (WGS) entry which is preliminary data.</text>
</comment>
<dbReference type="GO" id="GO:0006207">
    <property type="term" value="P:'de novo' pyrimidine nucleobase biosynthetic process"/>
    <property type="evidence" value="ECO:0007669"/>
    <property type="project" value="InterPro"/>
</dbReference>
<evidence type="ECO:0000256" key="11">
    <source>
        <dbReference type="PIRSR" id="PIRSR614732-2"/>
    </source>
</evidence>
<dbReference type="SUPFAM" id="SSF51366">
    <property type="entry name" value="Ribulose-phoshate binding barrel"/>
    <property type="match status" value="1"/>
</dbReference>
<evidence type="ECO:0000256" key="3">
    <source>
        <dbReference type="ARBA" id="ARBA00011738"/>
    </source>
</evidence>
<dbReference type="Proteomes" id="UP000642829">
    <property type="component" value="Unassembled WGS sequence"/>
</dbReference>
<feature type="binding site" evidence="9 11">
    <location>
        <position position="132"/>
    </location>
    <ligand>
        <name>substrate</name>
    </ligand>
</feature>
<feature type="binding site" evidence="9 11">
    <location>
        <position position="202"/>
    </location>
    <ligand>
        <name>substrate</name>
    </ligand>
</feature>
<dbReference type="UniPathway" id="UPA00070">
    <property type="reaction ID" value="UER00120"/>
</dbReference>
<evidence type="ECO:0000259" key="13">
    <source>
        <dbReference type="SMART" id="SM00934"/>
    </source>
</evidence>
<dbReference type="InterPro" id="IPR001754">
    <property type="entry name" value="OMPdeCOase_dom"/>
</dbReference>
<feature type="binding site" evidence="9 11">
    <location>
        <position position="223"/>
    </location>
    <ligand>
        <name>substrate</name>
    </ligand>
</feature>
<feature type="domain" description="Orotidine 5'-phosphate decarboxylase" evidence="13">
    <location>
        <begin position="18"/>
        <end position="238"/>
    </location>
</feature>
<dbReference type="InterPro" id="IPR047596">
    <property type="entry name" value="OMPdecase_bac"/>
</dbReference>
<dbReference type="PROSITE" id="PS00156">
    <property type="entry name" value="OMPDECASE"/>
    <property type="match status" value="1"/>
</dbReference>
<dbReference type="HAMAP" id="MF_01200_B">
    <property type="entry name" value="OMPdecase_type1_B"/>
    <property type="match status" value="1"/>
</dbReference>
<dbReference type="CDD" id="cd04725">
    <property type="entry name" value="OMP_decarboxylase_like"/>
    <property type="match status" value="1"/>
</dbReference>
<comment type="similarity">
    <text evidence="8 9">Belongs to the OMP decarboxylase family. Type 1 subfamily.</text>
</comment>
<feature type="active site" description="For OMPdecase activity" evidence="10">
    <location>
        <position position="78"/>
    </location>
</feature>
<dbReference type="NCBIfam" id="TIGR01740">
    <property type="entry name" value="pyrF"/>
    <property type="match status" value="1"/>
</dbReference>
<dbReference type="Pfam" id="PF00215">
    <property type="entry name" value="OMPdecase"/>
    <property type="match status" value="1"/>
</dbReference>
<evidence type="ECO:0000256" key="12">
    <source>
        <dbReference type="RuleBase" id="RU000512"/>
    </source>
</evidence>
<keyword evidence="15" id="KW-1185">Reference proteome</keyword>
<comment type="pathway">
    <text evidence="2 9 12">Pyrimidine metabolism; UMP biosynthesis via de novo pathway; UMP from orotate: step 2/2.</text>
</comment>
<dbReference type="NCBIfam" id="NF001273">
    <property type="entry name" value="PRK00230.1"/>
    <property type="match status" value="1"/>
</dbReference>
<dbReference type="EMBL" id="BMXG01000023">
    <property type="protein sequence ID" value="GHC10152.1"/>
    <property type="molecule type" value="Genomic_DNA"/>
</dbReference>
<feature type="binding site" evidence="9 11">
    <location>
        <position position="222"/>
    </location>
    <ligand>
        <name>substrate</name>
    </ligand>
</feature>
<comment type="subunit">
    <text evidence="3 9">Homodimer.</text>
</comment>
<dbReference type="GO" id="GO:0005829">
    <property type="term" value="C:cytosol"/>
    <property type="evidence" value="ECO:0007669"/>
    <property type="project" value="TreeGrafter"/>
</dbReference>